<name>A0A1W6MR77_9HYPH</name>
<dbReference type="AlphaFoldDB" id="A0A1W6MR77"/>
<keyword evidence="2" id="KW-0813">Transport</keyword>
<dbReference type="Gene3D" id="3.40.190.10">
    <property type="entry name" value="Periplasmic binding protein-like II"/>
    <property type="match status" value="2"/>
</dbReference>
<evidence type="ECO:0000259" key="5">
    <source>
        <dbReference type="SMART" id="SM00062"/>
    </source>
</evidence>
<evidence type="ECO:0000256" key="3">
    <source>
        <dbReference type="ARBA" id="ARBA00022729"/>
    </source>
</evidence>
<dbReference type="EMBL" id="CP019948">
    <property type="protein sequence ID" value="ARN80094.1"/>
    <property type="molecule type" value="Genomic_DNA"/>
</dbReference>
<evidence type="ECO:0000313" key="6">
    <source>
        <dbReference type="EMBL" id="ARN80094.1"/>
    </source>
</evidence>
<feature type="domain" description="Solute-binding protein family 3/N-terminal" evidence="5">
    <location>
        <begin position="53"/>
        <end position="263"/>
    </location>
</feature>
<feature type="chain" id="PRO_5012416210" description="Solute-binding protein family 3/N-terminal domain-containing protein" evidence="4">
    <location>
        <begin position="23"/>
        <end position="335"/>
    </location>
</feature>
<evidence type="ECO:0000313" key="7">
    <source>
        <dbReference type="Proteomes" id="UP000193978"/>
    </source>
</evidence>
<sequence length="335" mass="35549">MPRLLLSLLVTGLLASCGVAHAQTLESIRSAKHMECGVVTGVDDWNGEDLHGNLSALEAEVCRAVAVALLGDASAVTIQNFPAELEALNALKAGKIQLAIGVTPSASTAARFGVGFGPPVFYDSQRLMVAKGSGVTDIAGLRDKLVCALDMTPPERILREELTARGIPYGLMAHSEQGEMDAAVAVSRCEAATAMESRLAQSRAGFHAPTSNFSFLPERFGINPVVPAYRYGDQIFGLTVDWTIGALIEAEALGITRDNVAASKREDLRAEQLLGRDFATAQALGLAHDWAAKVIAATGNYGEIFQRTVGGPYHLDRGLNALWTEGGLMHPPPMK</sequence>
<reference evidence="6 7" key="1">
    <citation type="submission" date="2017-02" db="EMBL/GenBank/DDBJ databases">
        <authorList>
            <person name="Peterson S.W."/>
        </authorList>
    </citation>
    <scope>NUCLEOTIDE SEQUENCE [LARGE SCALE GENOMIC DNA]</scope>
    <source>
        <strain evidence="6 7">S285</strain>
    </source>
</reference>
<evidence type="ECO:0000256" key="1">
    <source>
        <dbReference type="ARBA" id="ARBA00010333"/>
    </source>
</evidence>
<dbReference type="SMART" id="SM00062">
    <property type="entry name" value="PBPb"/>
    <property type="match status" value="1"/>
</dbReference>
<keyword evidence="7" id="KW-1185">Reference proteome</keyword>
<evidence type="ECO:0000256" key="4">
    <source>
        <dbReference type="SAM" id="SignalP"/>
    </source>
</evidence>
<dbReference type="STRING" id="655015.B1812_02245"/>
<keyword evidence="3 4" id="KW-0732">Signal</keyword>
<evidence type="ECO:0000256" key="2">
    <source>
        <dbReference type="ARBA" id="ARBA00022448"/>
    </source>
</evidence>
<dbReference type="GO" id="GO:0006865">
    <property type="term" value="P:amino acid transport"/>
    <property type="evidence" value="ECO:0007669"/>
    <property type="project" value="TreeGrafter"/>
</dbReference>
<dbReference type="PROSITE" id="PS51257">
    <property type="entry name" value="PROKAR_LIPOPROTEIN"/>
    <property type="match status" value="1"/>
</dbReference>
<dbReference type="PANTHER" id="PTHR30085:SF6">
    <property type="entry name" value="ABC TRANSPORTER GLUTAMINE-BINDING PROTEIN GLNH"/>
    <property type="match status" value="1"/>
</dbReference>
<dbReference type="KEGG" id="mbry:B1812_02245"/>
<feature type="signal peptide" evidence="4">
    <location>
        <begin position="1"/>
        <end position="22"/>
    </location>
</feature>
<accession>A0A1W6MR77</accession>
<dbReference type="PANTHER" id="PTHR30085">
    <property type="entry name" value="AMINO ACID ABC TRANSPORTER PERMEASE"/>
    <property type="match status" value="1"/>
</dbReference>
<dbReference type="InterPro" id="IPR051455">
    <property type="entry name" value="Bact_solute-bind_prot3"/>
</dbReference>
<dbReference type="OrthoDB" id="9777941at2"/>
<dbReference type="RefSeq" id="WP_085770149.1">
    <property type="nucleotide sequence ID" value="NZ_AP027149.1"/>
</dbReference>
<dbReference type="Proteomes" id="UP000193978">
    <property type="component" value="Chromosome"/>
</dbReference>
<protein>
    <recommendedName>
        <fullName evidence="5">Solute-binding protein family 3/N-terminal domain-containing protein</fullName>
    </recommendedName>
</protein>
<comment type="similarity">
    <text evidence="1">Belongs to the bacterial solute-binding protein 3 family.</text>
</comment>
<proteinExistence type="inferred from homology"/>
<dbReference type="SUPFAM" id="SSF53850">
    <property type="entry name" value="Periplasmic binding protein-like II"/>
    <property type="match status" value="1"/>
</dbReference>
<dbReference type="InterPro" id="IPR001638">
    <property type="entry name" value="Solute-binding_3/MltF_N"/>
</dbReference>
<gene>
    <name evidence="6" type="ORF">B1812_02245</name>
</gene>
<organism evidence="6 7">
    <name type="scientific">Methylocystis bryophila</name>
    <dbReference type="NCBI Taxonomy" id="655015"/>
    <lineage>
        <taxon>Bacteria</taxon>
        <taxon>Pseudomonadati</taxon>
        <taxon>Pseudomonadota</taxon>
        <taxon>Alphaproteobacteria</taxon>
        <taxon>Hyphomicrobiales</taxon>
        <taxon>Methylocystaceae</taxon>
        <taxon>Methylocystis</taxon>
    </lineage>
</organism>